<keyword evidence="4" id="KW-0520">NAD</keyword>
<dbReference type="Gene3D" id="1.10.8.430">
    <property type="entry name" value="Helical domain of apoptotic protease-activating factors"/>
    <property type="match status" value="1"/>
</dbReference>
<dbReference type="Gene3D" id="3.30.70.100">
    <property type="match status" value="1"/>
</dbReference>
<evidence type="ECO:0000256" key="3">
    <source>
        <dbReference type="ARBA" id="ARBA00022821"/>
    </source>
</evidence>
<evidence type="ECO:0000256" key="2">
    <source>
        <dbReference type="ARBA" id="ARBA00022737"/>
    </source>
</evidence>
<dbReference type="PANTHER" id="PTHR11017:SF492">
    <property type="entry name" value="TIR DOMAIN, P-LOOP CONTAINING NUCLEOSIDE TRIPHOSPHATE HYDROLASE"/>
    <property type="match status" value="1"/>
</dbReference>
<dbReference type="GO" id="GO:0006952">
    <property type="term" value="P:defense response"/>
    <property type="evidence" value="ECO:0007669"/>
    <property type="project" value="UniProtKB-KW"/>
</dbReference>
<dbReference type="EMBL" id="JAUHHV010000001">
    <property type="protein sequence ID" value="KAK1437450.1"/>
    <property type="molecule type" value="Genomic_DNA"/>
</dbReference>
<dbReference type="PANTHER" id="PTHR11017">
    <property type="entry name" value="LEUCINE-RICH REPEAT-CONTAINING PROTEIN"/>
    <property type="match status" value="1"/>
</dbReference>
<dbReference type="SUPFAM" id="SSF52540">
    <property type="entry name" value="P-loop containing nucleoside triphosphate hydrolases"/>
    <property type="match status" value="1"/>
</dbReference>
<dbReference type="Gene3D" id="3.80.10.10">
    <property type="entry name" value="Ribonuclease Inhibitor"/>
    <property type="match status" value="2"/>
</dbReference>
<dbReference type="InterPro" id="IPR036390">
    <property type="entry name" value="WH_DNA-bd_sf"/>
</dbReference>
<dbReference type="Proteomes" id="UP001229421">
    <property type="component" value="Unassembled WGS sequence"/>
</dbReference>
<keyword evidence="2" id="KW-0677">Repeat</keyword>
<dbReference type="Gene3D" id="3.40.50.10140">
    <property type="entry name" value="Toll/interleukin-1 receptor homology (TIR) domain"/>
    <property type="match status" value="1"/>
</dbReference>
<evidence type="ECO:0000256" key="1">
    <source>
        <dbReference type="ARBA" id="ARBA00022614"/>
    </source>
</evidence>
<dbReference type="InterPro" id="IPR044974">
    <property type="entry name" value="Disease_R_plants"/>
</dbReference>
<organism evidence="6 7">
    <name type="scientific">Tagetes erecta</name>
    <name type="common">African marigold</name>
    <dbReference type="NCBI Taxonomy" id="13708"/>
    <lineage>
        <taxon>Eukaryota</taxon>
        <taxon>Viridiplantae</taxon>
        <taxon>Streptophyta</taxon>
        <taxon>Embryophyta</taxon>
        <taxon>Tracheophyta</taxon>
        <taxon>Spermatophyta</taxon>
        <taxon>Magnoliopsida</taxon>
        <taxon>eudicotyledons</taxon>
        <taxon>Gunneridae</taxon>
        <taxon>Pentapetalae</taxon>
        <taxon>asterids</taxon>
        <taxon>campanulids</taxon>
        <taxon>Asterales</taxon>
        <taxon>Asteraceae</taxon>
        <taxon>Asteroideae</taxon>
        <taxon>Heliantheae alliance</taxon>
        <taxon>Tageteae</taxon>
        <taxon>Tagetes</taxon>
    </lineage>
</organism>
<keyword evidence="1" id="KW-0433">Leucine-rich repeat</keyword>
<protein>
    <recommendedName>
        <fullName evidence="5">TIR domain-containing protein</fullName>
    </recommendedName>
</protein>
<dbReference type="GO" id="GO:0043531">
    <property type="term" value="F:ADP binding"/>
    <property type="evidence" value="ECO:0007669"/>
    <property type="project" value="InterPro"/>
</dbReference>
<dbReference type="SUPFAM" id="SSF52058">
    <property type="entry name" value="L domain-like"/>
    <property type="match status" value="1"/>
</dbReference>
<dbReference type="InterPro" id="IPR042197">
    <property type="entry name" value="Apaf_helical"/>
</dbReference>
<feature type="domain" description="TIR" evidence="5">
    <location>
        <begin position="11"/>
        <end position="177"/>
    </location>
</feature>
<dbReference type="Pfam" id="PF00931">
    <property type="entry name" value="NB-ARC"/>
    <property type="match status" value="1"/>
</dbReference>
<dbReference type="SMART" id="SM00255">
    <property type="entry name" value="TIR"/>
    <property type="match status" value="1"/>
</dbReference>
<keyword evidence="3" id="KW-0611">Plant defense</keyword>
<keyword evidence="7" id="KW-1185">Reference proteome</keyword>
<dbReference type="InterPro" id="IPR027417">
    <property type="entry name" value="P-loop_NTPase"/>
</dbReference>
<sequence length="1145" mass="130726">MAYTSSASNQYEYDVFLSFRGEVTRNSFTDHLYTALRQVGIRTFRDDDEIREGQELKPEIERSIRKSKASIIVFSVNFAKSSWCLDELWLILRQKRKFSHFVLPVFYGVDPSNVRNQQGSFKIEAKDDGVDGSKWTKDNVNRWNEALTEVADLKGMVVSGYETDFIRNIVEKVYSELGLKFHATSSGLTGIETRAKDINSWLSYEQTDSPVLSICGMGGSGKTTLAKHIYYSNKQNFDSSSLVEDVDKQPEGLLGVQKKLLRGISGNINMIISNAFEGALKLENAILMNRVLIVVDDINDPDKLSTIFGPKVFQTRSKIIITTRFLNIHTWFESISWGCHVYDIKLLNNDESLELLSYHAFGSKVPMEGFKSHAKKLAQYCGGNPLALKVLGSSLSHTAQDQWTRNDMIDVWRSRMNSLNSLEGDIDRKIQDVLQKSFESLPCDSHKELFLHIACLFVGEYVSHVEMILEKDYHAKFGIMTLINRCLLTFSRNGLRLEMHKLLQDMARKIVRNESRDPAKHSRVWRHSESYRLLRKGDGSETIEGLALDMLKFKERKRLETFKTSSLSKMKGLKFLYLRGVKLTGSYSNFPDLRWLRWRGCNLNIIPPGLLMSSLVAIDMSYGDLEKFELPMALNSLKILDLSCSYKLVSVRNLHRLPKLVDLVLFDCTSLTHVCKTIEDLHNLSFLNFAGCPKLLKALFIYGGVPEQPLFSLPKSLSRWSLASNPFEILPNYIDLKVLQYLNLNGCPNLKSLPCLPSTLKELNVDWCTSLERITFQSARFTLEKFDYDGCFKLCEIEGLFKLVSISKLDEADLQHMQWVKAYQNHKVDLVGDVITEGRTFNTQMVFEYGIRSTYVQGIKDQSMTRLEYMSSSGSLSFHVPMHPNKNRIQGLNVAFLYRSPDDEDKDMFPPFTKISNRTKGVAWVYNPVVFCQPIADEDVVWLSNWPIGDILDVGDEVDVNIFLDKKVLIVKECGASLVYMDDGEVKREEKRERMKGELEVIGGDLSLFEVTKGGYYLCRIDFFQSRTRSMLKKLFGDDSLYTDSRRWRPSSQPISAGYQEVNAFRNPNRYKIEVELGVNFNSESETNKIGKAISSLVGVESVSTHKEIGRLFVVGRIDPQVVAACIREFKKMVQVLTYTYNGND</sequence>
<dbReference type="AlphaFoldDB" id="A0AAD8L810"/>
<dbReference type="InterPro" id="IPR000157">
    <property type="entry name" value="TIR_dom"/>
</dbReference>
<evidence type="ECO:0000313" key="6">
    <source>
        <dbReference type="EMBL" id="KAK1437450.1"/>
    </source>
</evidence>
<dbReference type="Pfam" id="PF23282">
    <property type="entry name" value="WHD_ROQ1"/>
    <property type="match status" value="1"/>
</dbReference>
<evidence type="ECO:0000256" key="4">
    <source>
        <dbReference type="ARBA" id="ARBA00023027"/>
    </source>
</evidence>
<dbReference type="InterPro" id="IPR035897">
    <property type="entry name" value="Toll_tir_struct_dom_sf"/>
</dbReference>
<comment type="caution">
    <text evidence="6">The sequence shown here is derived from an EMBL/GenBank/DDBJ whole genome shotgun (WGS) entry which is preliminary data.</text>
</comment>
<dbReference type="Pfam" id="PF01582">
    <property type="entry name" value="TIR"/>
    <property type="match status" value="1"/>
</dbReference>
<dbReference type="InterPro" id="IPR032675">
    <property type="entry name" value="LRR_dom_sf"/>
</dbReference>
<dbReference type="PROSITE" id="PS50104">
    <property type="entry name" value="TIR"/>
    <property type="match status" value="1"/>
</dbReference>
<dbReference type="InterPro" id="IPR058192">
    <property type="entry name" value="WHD_ROQ1-like"/>
</dbReference>
<dbReference type="PRINTS" id="PR00364">
    <property type="entry name" value="DISEASERSIST"/>
</dbReference>
<dbReference type="SUPFAM" id="SSF46785">
    <property type="entry name" value="Winged helix' DNA-binding domain"/>
    <property type="match status" value="1"/>
</dbReference>
<reference evidence="6" key="1">
    <citation type="journal article" date="2023" name="bioRxiv">
        <title>Improved chromosome-level genome assembly for marigold (Tagetes erecta).</title>
        <authorList>
            <person name="Jiang F."/>
            <person name="Yuan L."/>
            <person name="Wang S."/>
            <person name="Wang H."/>
            <person name="Xu D."/>
            <person name="Wang A."/>
            <person name="Fan W."/>
        </authorList>
    </citation>
    <scope>NUCLEOTIDE SEQUENCE</scope>
    <source>
        <strain evidence="6">WSJ</strain>
        <tissue evidence="6">Leaf</tissue>
    </source>
</reference>
<accession>A0AAD8L810</accession>
<proteinExistence type="predicted"/>
<gene>
    <name evidence="6" type="ORF">QVD17_03241</name>
</gene>
<dbReference type="InterPro" id="IPR002182">
    <property type="entry name" value="NB-ARC"/>
</dbReference>
<evidence type="ECO:0000313" key="7">
    <source>
        <dbReference type="Proteomes" id="UP001229421"/>
    </source>
</evidence>
<dbReference type="Gene3D" id="3.40.50.300">
    <property type="entry name" value="P-loop containing nucleotide triphosphate hydrolases"/>
    <property type="match status" value="1"/>
</dbReference>
<dbReference type="GO" id="GO:0007165">
    <property type="term" value="P:signal transduction"/>
    <property type="evidence" value="ECO:0007669"/>
    <property type="project" value="InterPro"/>
</dbReference>
<name>A0AAD8L810_TARER</name>
<dbReference type="SUPFAM" id="SSF52200">
    <property type="entry name" value="Toll/Interleukin receptor TIR domain"/>
    <property type="match status" value="1"/>
</dbReference>
<dbReference type="FunFam" id="3.40.50.10140:FF:000007">
    <property type="entry name" value="Disease resistance protein (TIR-NBS-LRR class)"/>
    <property type="match status" value="1"/>
</dbReference>
<evidence type="ECO:0000259" key="5">
    <source>
        <dbReference type="PROSITE" id="PS50104"/>
    </source>
</evidence>